<evidence type="ECO:0000313" key="2">
    <source>
        <dbReference type="Proteomes" id="UP000807504"/>
    </source>
</evidence>
<name>A0A8T0F4Y7_ARGBR</name>
<reference evidence="1" key="1">
    <citation type="journal article" date="2020" name="bioRxiv">
        <title>Chromosome-level reference genome of the European wasp spider Argiope bruennichi: a resource for studies on range expansion and evolutionary adaptation.</title>
        <authorList>
            <person name="Sheffer M.M."/>
            <person name="Hoppe A."/>
            <person name="Krehenwinkel H."/>
            <person name="Uhl G."/>
            <person name="Kuss A.W."/>
            <person name="Jensen L."/>
            <person name="Jensen C."/>
            <person name="Gillespie R.G."/>
            <person name="Hoff K.J."/>
            <person name="Prost S."/>
        </authorList>
    </citation>
    <scope>NUCLEOTIDE SEQUENCE</scope>
</reference>
<gene>
    <name evidence="1" type="ORF">HNY73_011707</name>
</gene>
<feature type="non-terminal residue" evidence="1">
    <location>
        <position position="83"/>
    </location>
</feature>
<proteinExistence type="predicted"/>
<comment type="caution">
    <text evidence="1">The sequence shown here is derived from an EMBL/GenBank/DDBJ whole genome shotgun (WGS) entry which is preliminary data.</text>
</comment>
<reference evidence="1" key="2">
    <citation type="submission" date="2020-06" db="EMBL/GenBank/DDBJ databases">
        <authorList>
            <person name="Sheffer M."/>
        </authorList>
    </citation>
    <scope>NUCLEOTIDE SEQUENCE</scope>
</reference>
<accession>A0A8T0F4Y7</accession>
<dbReference type="EMBL" id="JABXBU010001420">
    <property type="protein sequence ID" value="KAF8784063.1"/>
    <property type="molecule type" value="Genomic_DNA"/>
</dbReference>
<dbReference type="AlphaFoldDB" id="A0A8T0F4Y7"/>
<organism evidence="1 2">
    <name type="scientific">Argiope bruennichi</name>
    <name type="common">Wasp spider</name>
    <name type="synonym">Aranea bruennichi</name>
    <dbReference type="NCBI Taxonomy" id="94029"/>
    <lineage>
        <taxon>Eukaryota</taxon>
        <taxon>Metazoa</taxon>
        <taxon>Ecdysozoa</taxon>
        <taxon>Arthropoda</taxon>
        <taxon>Chelicerata</taxon>
        <taxon>Arachnida</taxon>
        <taxon>Araneae</taxon>
        <taxon>Araneomorphae</taxon>
        <taxon>Entelegynae</taxon>
        <taxon>Araneoidea</taxon>
        <taxon>Araneidae</taxon>
        <taxon>Argiope</taxon>
    </lineage>
</organism>
<dbReference type="Proteomes" id="UP000807504">
    <property type="component" value="Unassembled WGS sequence"/>
</dbReference>
<sequence length="83" mass="9176">MDYQVSLEGFVYAEGGVVLACGEKKRGGKKCDLLQMFVNVERASCSVMRCRDDEKTGHVVGSGYSVCGVRELSEEMRSRRGCM</sequence>
<evidence type="ECO:0000313" key="1">
    <source>
        <dbReference type="EMBL" id="KAF8784063.1"/>
    </source>
</evidence>
<keyword evidence="2" id="KW-1185">Reference proteome</keyword>
<protein>
    <submittedName>
        <fullName evidence="1">Uncharacterized protein</fullName>
    </submittedName>
</protein>